<dbReference type="GO" id="GO:0048038">
    <property type="term" value="F:quinone binding"/>
    <property type="evidence" value="ECO:0007669"/>
    <property type="project" value="TreeGrafter"/>
</dbReference>
<accession>A0A9W8RZ39</accession>
<comment type="similarity">
    <text evidence="1 4">Belongs to the short-chain dehydrogenases/reductases (SDR) family.</text>
</comment>
<dbReference type="GO" id="GO:0016616">
    <property type="term" value="F:oxidoreductase activity, acting on the CH-OH group of donors, NAD or NADP as acceptor"/>
    <property type="evidence" value="ECO:0007669"/>
    <property type="project" value="TreeGrafter"/>
</dbReference>
<dbReference type="AlphaFoldDB" id="A0A9W8RZ39"/>
<keyword evidence="2" id="KW-0521">NADP</keyword>
<evidence type="ECO:0000313" key="6">
    <source>
        <dbReference type="Proteomes" id="UP001152049"/>
    </source>
</evidence>
<comment type="caution">
    <text evidence="5">The sequence shown here is derived from an EMBL/GenBank/DDBJ whole genome shotgun (WGS) entry which is preliminary data.</text>
</comment>
<dbReference type="InterPro" id="IPR036291">
    <property type="entry name" value="NAD(P)-bd_dom_sf"/>
</dbReference>
<keyword evidence="6" id="KW-1185">Reference proteome</keyword>
<dbReference type="Gene3D" id="3.40.50.720">
    <property type="entry name" value="NAD(P)-binding Rossmann-like Domain"/>
    <property type="match status" value="1"/>
</dbReference>
<dbReference type="SUPFAM" id="SSF51735">
    <property type="entry name" value="NAD(P)-binding Rossmann-fold domains"/>
    <property type="match status" value="1"/>
</dbReference>
<keyword evidence="3" id="KW-0560">Oxidoreductase</keyword>
<dbReference type="InterPro" id="IPR020904">
    <property type="entry name" value="Sc_DH/Rdtase_CS"/>
</dbReference>
<proteinExistence type="inferred from homology"/>
<evidence type="ECO:0000313" key="5">
    <source>
        <dbReference type="EMBL" id="KAJ4258890.1"/>
    </source>
</evidence>
<evidence type="ECO:0000256" key="2">
    <source>
        <dbReference type="ARBA" id="ARBA00022857"/>
    </source>
</evidence>
<name>A0A9W8RZ39_9HYPO</name>
<dbReference type="InterPro" id="IPR002347">
    <property type="entry name" value="SDR_fam"/>
</dbReference>
<dbReference type="PRINTS" id="PR00080">
    <property type="entry name" value="SDRFAMILY"/>
</dbReference>
<dbReference type="GO" id="GO:0006633">
    <property type="term" value="P:fatty acid biosynthetic process"/>
    <property type="evidence" value="ECO:0007669"/>
    <property type="project" value="TreeGrafter"/>
</dbReference>
<dbReference type="Proteomes" id="UP001152049">
    <property type="component" value="Unassembled WGS sequence"/>
</dbReference>
<dbReference type="EMBL" id="JAOQAZ010000015">
    <property type="protein sequence ID" value="KAJ4258890.1"/>
    <property type="molecule type" value="Genomic_DNA"/>
</dbReference>
<dbReference type="Pfam" id="PF00106">
    <property type="entry name" value="adh_short"/>
    <property type="match status" value="1"/>
</dbReference>
<dbReference type="PRINTS" id="PR00081">
    <property type="entry name" value="GDHRDH"/>
</dbReference>
<dbReference type="FunFam" id="3.40.50.720:FF:000084">
    <property type="entry name" value="Short-chain dehydrogenase reductase"/>
    <property type="match status" value="1"/>
</dbReference>
<protein>
    <submittedName>
        <fullName evidence="5">Uncharacterized protein</fullName>
    </submittedName>
</protein>
<dbReference type="CDD" id="cd05233">
    <property type="entry name" value="SDR_c"/>
    <property type="match status" value="1"/>
</dbReference>
<dbReference type="PROSITE" id="PS00061">
    <property type="entry name" value="ADH_SHORT"/>
    <property type="match status" value="1"/>
</dbReference>
<sequence length="249" mass="26415">MSLHGKHIIVTGGASGIGLAIARKLLQASAFVHVIDRSDSMTQDLGDQEGLLHFYPSVDISSREQVTQTFDEIAQKGSAVHGLVNCAGIVEQHPTTTDSDLAFKRVLDVNLTGTWNTTTEFMRLVKSSGDIDKKTGVSIVNIGSTASFRGFPGIPGYVASKHAVHGLTKAWAQEFGYLGVRVNMVAPGVVITPMTKVDGSGKADDLTGIPCALDRLAHPEEIADVVHYLLGSSSTYVNGQGIEVNGGWL</sequence>
<dbReference type="PANTHER" id="PTHR42760">
    <property type="entry name" value="SHORT-CHAIN DEHYDROGENASES/REDUCTASES FAMILY MEMBER"/>
    <property type="match status" value="1"/>
</dbReference>
<evidence type="ECO:0000256" key="3">
    <source>
        <dbReference type="ARBA" id="ARBA00023002"/>
    </source>
</evidence>
<evidence type="ECO:0000256" key="4">
    <source>
        <dbReference type="RuleBase" id="RU000363"/>
    </source>
</evidence>
<gene>
    <name evidence="5" type="ORF">NW762_007977</name>
</gene>
<dbReference type="OrthoDB" id="1669814at2759"/>
<evidence type="ECO:0000256" key="1">
    <source>
        <dbReference type="ARBA" id="ARBA00006484"/>
    </source>
</evidence>
<reference evidence="5" key="1">
    <citation type="submission" date="2022-09" db="EMBL/GenBank/DDBJ databases">
        <title>Fusarium specimens isolated from Avocado Roots.</title>
        <authorList>
            <person name="Stajich J."/>
            <person name="Roper C."/>
            <person name="Heimlech-Rivalta G."/>
        </authorList>
    </citation>
    <scope>NUCLEOTIDE SEQUENCE</scope>
    <source>
        <strain evidence="5">CF00136</strain>
    </source>
</reference>
<dbReference type="PANTHER" id="PTHR42760:SF133">
    <property type="entry name" value="3-OXOACYL-[ACYL-CARRIER-PROTEIN] REDUCTASE"/>
    <property type="match status" value="1"/>
</dbReference>
<organism evidence="5 6">
    <name type="scientific">Fusarium torreyae</name>
    <dbReference type="NCBI Taxonomy" id="1237075"/>
    <lineage>
        <taxon>Eukaryota</taxon>
        <taxon>Fungi</taxon>
        <taxon>Dikarya</taxon>
        <taxon>Ascomycota</taxon>
        <taxon>Pezizomycotina</taxon>
        <taxon>Sordariomycetes</taxon>
        <taxon>Hypocreomycetidae</taxon>
        <taxon>Hypocreales</taxon>
        <taxon>Nectriaceae</taxon>
        <taxon>Fusarium</taxon>
    </lineage>
</organism>